<dbReference type="AlphaFoldDB" id="A0A8T8SZP1"/>
<evidence type="ECO:0000256" key="6">
    <source>
        <dbReference type="ARBA" id="ARBA00022982"/>
    </source>
</evidence>
<reference evidence="11" key="1">
    <citation type="submission" date="2016-04" db="EMBL/GenBank/DDBJ databases">
        <authorList>
            <person name="Nguyen H.D."/>
            <person name="Kesanakurti P."/>
            <person name="Cullis J."/>
            <person name="Levesque C.A."/>
            <person name="Hambleton S."/>
        </authorList>
    </citation>
    <scope>NUCLEOTIDE SEQUENCE</scope>
    <source>
        <strain evidence="11">DAOMC 238032</strain>
    </source>
</reference>
<evidence type="ECO:0000256" key="2">
    <source>
        <dbReference type="ARBA" id="ARBA00022448"/>
    </source>
</evidence>
<evidence type="ECO:0000313" key="11">
    <source>
        <dbReference type="EMBL" id="KAE8252012.1"/>
    </source>
</evidence>
<evidence type="ECO:0000256" key="4">
    <source>
        <dbReference type="ARBA" id="ARBA00022792"/>
    </source>
</evidence>
<name>A0A8T8SZP1_9BASI</name>
<proteinExistence type="inferred from homology"/>
<comment type="similarity">
    <text evidence="1 9">Belongs to the complex I NDUFS4 subunit family.</text>
</comment>
<reference evidence="11" key="2">
    <citation type="journal article" date="2019" name="IMA Fungus">
        <title>Genome sequencing and comparison of five Tilletia species to identify candidate genes for the detection of regulated species infecting wheat.</title>
        <authorList>
            <person name="Nguyen H.D.T."/>
            <person name="Sultana T."/>
            <person name="Kesanakurti P."/>
            <person name="Hambleton S."/>
        </authorList>
    </citation>
    <scope>NUCLEOTIDE SEQUENCE</scope>
    <source>
        <strain evidence="11">DAOMC 238032</strain>
    </source>
</reference>
<keyword evidence="4 9" id="KW-0999">Mitochondrion inner membrane</keyword>
<keyword evidence="5 9" id="KW-0809">Transit peptide</keyword>
<protein>
    <recommendedName>
        <fullName evidence="9">NADH dehydrogenase [ubiquinone] iron-sulfur protein 4, mitochondrial</fullName>
    </recommendedName>
</protein>
<accession>A0A8T8SZP1</accession>
<comment type="function">
    <text evidence="9">Accessory subunit of the mitochondrial membrane respiratory chain NADH dehydrogenase (Complex I), that is believed not to be involved in catalysis. Complex I functions in the transfer of electrons from NADH to the respiratory chain. The immediate electron acceptor for the enzyme is believed to be ubiquinone.</text>
</comment>
<keyword evidence="2 9" id="KW-0813">Transport</keyword>
<dbReference type="FunFam" id="3.30.160.190:FF:000001">
    <property type="entry name" value="NADH-ubiquinone oxidoreductase 21 kDa subunit mitochondrial"/>
    <property type="match status" value="1"/>
</dbReference>
<evidence type="ECO:0000256" key="5">
    <source>
        <dbReference type="ARBA" id="ARBA00022946"/>
    </source>
</evidence>
<keyword evidence="8 9" id="KW-0472">Membrane</keyword>
<dbReference type="EMBL" id="LWDD02001160">
    <property type="protein sequence ID" value="KAE8252012.1"/>
    <property type="molecule type" value="Genomic_DNA"/>
</dbReference>
<dbReference type="PANTHER" id="PTHR12219:SF8">
    <property type="entry name" value="NADH DEHYDROGENASE [UBIQUINONE] IRON-SULFUR PROTEIN 4, MITOCHONDRIAL"/>
    <property type="match status" value="1"/>
</dbReference>
<dbReference type="Proteomes" id="UP000077671">
    <property type="component" value="Unassembled WGS sequence"/>
</dbReference>
<evidence type="ECO:0000256" key="9">
    <source>
        <dbReference type="RuleBase" id="RU367010"/>
    </source>
</evidence>
<evidence type="ECO:0000313" key="12">
    <source>
        <dbReference type="Proteomes" id="UP000077671"/>
    </source>
</evidence>
<organism evidence="11 12">
    <name type="scientific">Tilletia caries</name>
    <name type="common">wheat bunt fungus</name>
    <dbReference type="NCBI Taxonomy" id="13290"/>
    <lineage>
        <taxon>Eukaryota</taxon>
        <taxon>Fungi</taxon>
        <taxon>Dikarya</taxon>
        <taxon>Basidiomycota</taxon>
        <taxon>Ustilaginomycotina</taxon>
        <taxon>Exobasidiomycetes</taxon>
        <taxon>Tilletiales</taxon>
        <taxon>Tilletiaceae</taxon>
        <taxon>Tilletia</taxon>
    </lineage>
</organism>
<gene>
    <name evidence="11" type="ORF">A4X03_0g6273</name>
</gene>
<keyword evidence="7 9" id="KW-0496">Mitochondrion</keyword>
<evidence type="ECO:0000256" key="3">
    <source>
        <dbReference type="ARBA" id="ARBA00022660"/>
    </source>
</evidence>
<feature type="compositionally biased region" description="Low complexity" evidence="10">
    <location>
        <begin position="13"/>
        <end position="31"/>
    </location>
</feature>
<evidence type="ECO:0000256" key="7">
    <source>
        <dbReference type="ARBA" id="ARBA00023128"/>
    </source>
</evidence>
<dbReference type="GO" id="GO:0005743">
    <property type="term" value="C:mitochondrial inner membrane"/>
    <property type="evidence" value="ECO:0007669"/>
    <property type="project" value="UniProtKB-SubCell"/>
</dbReference>
<keyword evidence="3 9" id="KW-0679">Respiratory chain</keyword>
<evidence type="ECO:0000256" key="8">
    <source>
        <dbReference type="ARBA" id="ARBA00023136"/>
    </source>
</evidence>
<comment type="subcellular location">
    <subcellularLocation>
        <location evidence="9">Mitochondrion inner membrane</location>
        <topology evidence="9">Peripheral membrane protein</topology>
        <orientation evidence="9">Matrix side</orientation>
    </subcellularLocation>
</comment>
<dbReference type="Gene3D" id="3.30.160.190">
    <property type="entry name" value="atu1810 like domain"/>
    <property type="match status" value="1"/>
</dbReference>
<evidence type="ECO:0000256" key="10">
    <source>
        <dbReference type="SAM" id="MobiDB-lite"/>
    </source>
</evidence>
<sequence length="197" mass="21304">MAASTALRTAASRLLLAPSTRAPSAAAARASNFHTTASPASSSSSSSSSSTGLTEIQDSHPRNLPAEQAERNTHPTPADITSDAPPALHNRPVRIYKPAKTSNSSGKAGTAFWKVDFDILQGSARWENPLMGWASSGDYMQGVGMQFRSREDAVHFCEKQGWPYFVAEPNKARIPPKSYASNYDYISANKVRIHHTK</sequence>
<dbReference type="InterPro" id="IPR038532">
    <property type="entry name" value="NDUFS4-like_sf"/>
</dbReference>
<comment type="caution">
    <text evidence="11">The sequence shown here is derived from an EMBL/GenBank/DDBJ whole genome shotgun (WGS) entry which is preliminary data.</text>
</comment>
<dbReference type="PANTHER" id="PTHR12219">
    <property type="entry name" value="NADH-UBIQUINONE OXIDOREDUCTASE"/>
    <property type="match status" value="1"/>
</dbReference>
<keyword evidence="6 9" id="KW-0249">Electron transport</keyword>
<dbReference type="Pfam" id="PF04800">
    <property type="entry name" value="NDUS4"/>
    <property type="match status" value="1"/>
</dbReference>
<feature type="compositionally biased region" description="Low complexity" evidence="10">
    <location>
        <begin position="41"/>
        <end position="50"/>
    </location>
</feature>
<dbReference type="GO" id="GO:0022900">
    <property type="term" value="P:electron transport chain"/>
    <property type="evidence" value="ECO:0007669"/>
    <property type="project" value="InterPro"/>
</dbReference>
<feature type="region of interest" description="Disordered" evidence="10">
    <location>
        <begin position="13"/>
        <end position="91"/>
    </location>
</feature>
<dbReference type="InterPro" id="IPR006885">
    <property type="entry name" value="NADH_UbQ_FeS_4_mit-like"/>
</dbReference>
<evidence type="ECO:0000256" key="1">
    <source>
        <dbReference type="ARBA" id="ARBA00005882"/>
    </source>
</evidence>